<feature type="domain" description="CMP/dCMP-type deaminase" evidence="13">
    <location>
        <begin position="21"/>
        <end position="158"/>
    </location>
</feature>
<keyword evidence="15" id="KW-1185">Reference proteome</keyword>
<name>A0ABS3ERS9_9FLAO</name>
<dbReference type="NCBIfam" id="NF004064">
    <property type="entry name" value="PRK05578.1"/>
    <property type="match status" value="1"/>
</dbReference>
<comment type="function">
    <text evidence="2 12">This enzyme scavenges exogenous and endogenous cytidine and 2'-deoxycytidine for UMP synthesis.</text>
</comment>
<evidence type="ECO:0000256" key="4">
    <source>
        <dbReference type="ARBA" id="ARBA00012783"/>
    </source>
</evidence>
<evidence type="ECO:0000256" key="12">
    <source>
        <dbReference type="RuleBase" id="RU364006"/>
    </source>
</evidence>
<sequence>MKKKKIGFELLIFDDASELSQNEQKLLRHAAAARQDAYAPYSKFKVGAAVLLENGEVVIGNNQENASYPSGLCAERVAIFHAGAKYPGMPVKAIAISASSSKEADGEPAAPCGNCRQSIIEYEQKQKSPISLLLSSETGPIYKCNSTADILPLAFNSSFLGDS</sequence>
<dbReference type="NCBIfam" id="TIGR01354">
    <property type="entry name" value="cyt_deam_tetra"/>
    <property type="match status" value="1"/>
</dbReference>
<evidence type="ECO:0000256" key="1">
    <source>
        <dbReference type="ARBA" id="ARBA00001947"/>
    </source>
</evidence>
<proteinExistence type="inferred from homology"/>
<dbReference type="InterPro" id="IPR050202">
    <property type="entry name" value="Cyt/Deoxycyt_deaminase"/>
</dbReference>
<evidence type="ECO:0000313" key="15">
    <source>
        <dbReference type="Proteomes" id="UP000664163"/>
    </source>
</evidence>
<evidence type="ECO:0000256" key="11">
    <source>
        <dbReference type="ARBA" id="ARBA00049558"/>
    </source>
</evidence>
<evidence type="ECO:0000256" key="7">
    <source>
        <dbReference type="ARBA" id="ARBA00022801"/>
    </source>
</evidence>
<evidence type="ECO:0000256" key="5">
    <source>
        <dbReference type="ARBA" id="ARBA00018266"/>
    </source>
</evidence>
<comment type="similarity">
    <text evidence="3 12">Belongs to the cytidine and deoxycytidylate deaminase family.</text>
</comment>
<comment type="caution">
    <text evidence="14">The sequence shown here is derived from an EMBL/GenBank/DDBJ whole genome shotgun (WGS) entry which is preliminary data.</text>
</comment>
<protein>
    <recommendedName>
        <fullName evidence="5 12">Cytidine deaminase</fullName>
        <ecNumber evidence="4 12">3.5.4.5</ecNumber>
    </recommendedName>
    <alternativeName>
        <fullName evidence="9 12">Cytidine aminohydrolase</fullName>
    </alternativeName>
</protein>
<keyword evidence="6 12" id="KW-0479">Metal-binding</keyword>
<dbReference type="CDD" id="cd01283">
    <property type="entry name" value="cytidine_deaminase"/>
    <property type="match status" value="1"/>
</dbReference>
<dbReference type="InterPro" id="IPR002125">
    <property type="entry name" value="CMP_dCMP_dom"/>
</dbReference>
<dbReference type="PROSITE" id="PS51747">
    <property type="entry name" value="CYT_DCMP_DEAMINASES_2"/>
    <property type="match status" value="1"/>
</dbReference>
<dbReference type="RefSeq" id="WP_207069500.1">
    <property type="nucleotide sequence ID" value="NZ_JAFLND010000001.1"/>
</dbReference>
<dbReference type="PANTHER" id="PTHR11644:SF2">
    <property type="entry name" value="CYTIDINE DEAMINASE"/>
    <property type="match status" value="1"/>
</dbReference>
<accession>A0ABS3ERS9</accession>
<dbReference type="Pfam" id="PF00383">
    <property type="entry name" value="dCMP_cyt_deam_1"/>
    <property type="match status" value="1"/>
</dbReference>
<dbReference type="EMBL" id="JAFLND010000001">
    <property type="protein sequence ID" value="MBO0328942.1"/>
    <property type="molecule type" value="Genomic_DNA"/>
</dbReference>
<dbReference type="EC" id="3.5.4.5" evidence="4 12"/>
<dbReference type="PROSITE" id="PS00903">
    <property type="entry name" value="CYT_DCMP_DEAMINASES_1"/>
    <property type="match status" value="1"/>
</dbReference>
<comment type="cofactor">
    <cofactor evidence="1 12">
        <name>Zn(2+)</name>
        <dbReference type="ChEBI" id="CHEBI:29105"/>
    </cofactor>
</comment>
<reference evidence="14 15" key="1">
    <citation type="submission" date="2021-03" db="EMBL/GenBank/DDBJ databases">
        <title>Muricauda sp. CAU 1631 isolated from Incheon.</title>
        <authorList>
            <person name="Kim W."/>
        </authorList>
    </citation>
    <scope>NUCLEOTIDE SEQUENCE [LARGE SCALE GENOMIC DNA]</scope>
    <source>
        <strain evidence="14 15">CAU 1631</strain>
    </source>
</reference>
<evidence type="ECO:0000256" key="6">
    <source>
        <dbReference type="ARBA" id="ARBA00022723"/>
    </source>
</evidence>
<keyword evidence="7 12" id="KW-0378">Hydrolase</keyword>
<dbReference type="SUPFAM" id="SSF53927">
    <property type="entry name" value="Cytidine deaminase-like"/>
    <property type="match status" value="1"/>
</dbReference>
<evidence type="ECO:0000256" key="9">
    <source>
        <dbReference type="ARBA" id="ARBA00032005"/>
    </source>
</evidence>
<comment type="catalytic activity">
    <reaction evidence="11 12">
        <text>cytidine + H2O + H(+) = uridine + NH4(+)</text>
        <dbReference type="Rhea" id="RHEA:16069"/>
        <dbReference type="ChEBI" id="CHEBI:15377"/>
        <dbReference type="ChEBI" id="CHEBI:15378"/>
        <dbReference type="ChEBI" id="CHEBI:16704"/>
        <dbReference type="ChEBI" id="CHEBI:17562"/>
        <dbReference type="ChEBI" id="CHEBI:28938"/>
        <dbReference type="EC" id="3.5.4.5"/>
    </reaction>
</comment>
<dbReference type="GO" id="GO:0004126">
    <property type="term" value="F:cytidine deaminase activity"/>
    <property type="evidence" value="ECO:0007669"/>
    <property type="project" value="UniProtKB-EC"/>
</dbReference>
<dbReference type="InterPro" id="IPR016193">
    <property type="entry name" value="Cytidine_deaminase-like"/>
</dbReference>
<evidence type="ECO:0000256" key="10">
    <source>
        <dbReference type="ARBA" id="ARBA00049252"/>
    </source>
</evidence>
<dbReference type="PANTHER" id="PTHR11644">
    <property type="entry name" value="CYTIDINE DEAMINASE"/>
    <property type="match status" value="1"/>
</dbReference>
<keyword evidence="8 12" id="KW-0862">Zinc</keyword>
<evidence type="ECO:0000256" key="8">
    <source>
        <dbReference type="ARBA" id="ARBA00022833"/>
    </source>
</evidence>
<comment type="catalytic activity">
    <reaction evidence="10 12">
        <text>2'-deoxycytidine + H2O + H(+) = 2'-deoxyuridine + NH4(+)</text>
        <dbReference type="Rhea" id="RHEA:13433"/>
        <dbReference type="ChEBI" id="CHEBI:15377"/>
        <dbReference type="ChEBI" id="CHEBI:15378"/>
        <dbReference type="ChEBI" id="CHEBI:15698"/>
        <dbReference type="ChEBI" id="CHEBI:16450"/>
        <dbReference type="ChEBI" id="CHEBI:28938"/>
        <dbReference type="EC" id="3.5.4.5"/>
    </reaction>
</comment>
<evidence type="ECO:0000256" key="3">
    <source>
        <dbReference type="ARBA" id="ARBA00006576"/>
    </source>
</evidence>
<dbReference type="InterPro" id="IPR016192">
    <property type="entry name" value="APOBEC/CMP_deaminase_Zn-bd"/>
</dbReference>
<evidence type="ECO:0000313" key="14">
    <source>
        <dbReference type="EMBL" id="MBO0328942.1"/>
    </source>
</evidence>
<dbReference type="InterPro" id="IPR006262">
    <property type="entry name" value="Cyt_deam_tetra"/>
</dbReference>
<gene>
    <name evidence="14" type="primary">cdd</name>
    <name evidence="14" type="ORF">J0X13_00180</name>
</gene>
<dbReference type="Proteomes" id="UP000664163">
    <property type="component" value="Unassembled WGS sequence"/>
</dbReference>
<evidence type="ECO:0000259" key="13">
    <source>
        <dbReference type="PROSITE" id="PS51747"/>
    </source>
</evidence>
<dbReference type="Gene3D" id="3.40.140.10">
    <property type="entry name" value="Cytidine Deaminase, domain 2"/>
    <property type="match status" value="1"/>
</dbReference>
<evidence type="ECO:0000256" key="2">
    <source>
        <dbReference type="ARBA" id="ARBA00003949"/>
    </source>
</evidence>
<organism evidence="14 15">
    <name type="scientific">[Muricauda] lutisoli</name>
    <dbReference type="NCBI Taxonomy" id="2816035"/>
    <lineage>
        <taxon>Bacteria</taxon>
        <taxon>Pseudomonadati</taxon>
        <taxon>Bacteroidota</taxon>
        <taxon>Flavobacteriia</taxon>
        <taxon>Flavobacteriales</taxon>
        <taxon>Flavobacteriaceae</taxon>
        <taxon>Allomuricauda</taxon>
    </lineage>
</organism>